<sequence length="63" mass="7754">MLNLCMILFFAVLSFRQKEERLTRNFMVTKCYLMHLVNDRIPVIRWIKFIKNNLFQIKNAYVK</sequence>
<dbReference type="Proteomes" id="UP000236592">
    <property type="component" value="Chromosome"/>
</dbReference>
<name>A0A2I7SKM3_9FLAO</name>
<proteinExistence type="predicted"/>
<dbReference type="AlphaFoldDB" id="A0A2I7SKM3"/>
<keyword evidence="2" id="KW-1185">Reference proteome</keyword>
<organism evidence="1 2">
    <name type="scientific">Pseudotamlana carrageenivorans</name>
    <dbReference type="NCBI Taxonomy" id="2069432"/>
    <lineage>
        <taxon>Bacteria</taxon>
        <taxon>Pseudomonadati</taxon>
        <taxon>Bacteroidota</taxon>
        <taxon>Flavobacteriia</taxon>
        <taxon>Flavobacteriales</taxon>
        <taxon>Flavobacteriaceae</taxon>
        <taxon>Pseudotamlana</taxon>
    </lineage>
</organism>
<dbReference type="KEGG" id="taj:C1A40_13550"/>
<accession>A0A2I7SKM3</accession>
<protein>
    <submittedName>
        <fullName evidence="1">Uncharacterized protein</fullName>
    </submittedName>
</protein>
<gene>
    <name evidence="1" type="ORF">C1A40_13550</name>
</gene>
<evidence type="ECO:0000313" key="1">
    <source>
        <dbReference type="EMBL" id="AUS06404.1"/>
    </source>
</evidence>
<evidence type="ECO:0000313" key="2">
    <source>
        <dbReference type="Proteomes" id="UP000236592"/>
    </source>
</evidence>
<reference evidence="2" key="1">
    <citation type="submission" date="2018-01" db="EMBL/GenBank/DDBJ databases">
        <title>Complete genome of Tamlana sp. UJ94.</title>
        <authorList>
            <person name="Jung J."/>
            <person name="Chung D."/>
            <person name="Bae S.S."/>
            <person name="Baek K."/>
        </authorList>
    </citation>
    <scope>NUCLEOTIDE SEQUENCE [LARGE SCALE GENOMIC DNA]</scope>
    <source>
        <strain evidence="2">UJ94</strain>
    </source>
</reference>
<dbReference type="EMBL" id="CP025938">
    <property type="protein sequence ID" value="AUS06404.1"/>
    <property type="molecule type" value="Genomic_DNA"/>
</dbReference>